<name>A0AAI8VJH2_9PEZI</name>
<dbReference type="SMART" id="SM00248">
    <property type="entry name" value="ANK"/>
    <property type="match status" value="4"/>
</dbReference>
<evidence type="ECO:0000256" key="1">
    <source>
        <dbReference type="ARBA" id="ARBA00022737"/>
    </source>
</evidence>
<dbReference type="PROSITE" id="PS50088">
    <property type="entry name" value="ANK_REPEAT"/>
    <property type="match status" value="2"/>
</dbReference>
<sequence length="355" mass="39331">MFSGGRQNVSWWAPLSDITASRSLESSYYTDGSTALLHCVVGPFLYDLVDSSNQFSNQRWAVEAAISTIHQALDRGLDVNGRDSAHRTPLMVACRQPAHVDVRKVIKALLSRGADANAVDIDGCTALHHATGSWETVRAGREWRFLHEHTCRYQALLNHAPDGIEPNVRNEAGRTPLVMLVESRIDPPRDEYSYHGFRCYASREDRERALIKLLRHGASVHGTVAYGRWEGGTLLHVACDNTDARMLKVLLAHGAAADVNTAIPDGRKPLDVTAGPDTRGVGGYTPLMVLAAALAEGRHARFEFIAMKELLLRAGADPGIRNTLGQTAWGLFFAKKQTYCRWVWEFYLDGLRVEE</sequence>
<organism evidence="4 5">
    <name type="scientific">Anthostomella pinea</name>
    <dbReference type="NCBI Taxonomy" id="933095"/>
    <lineage>
        <taxon>Eukaryota</taxon>
        <taxon>Fungi</taxon>
        <taxon>Dikarya</taxon>
        <taxon>Ascomycota</taxon>
        <taxon>Pezizomycotina</taxon>
        <taxon>Sordariomycetes</taxon>
        <taxon>Xylariomycetidae</taxon>
        <taxon>Xylariales</taxon>
        <taxon>Xylariaceae</taxon>
        <taxon>Anthostomella</taxon>
    </lineage>
</organism>
<reference evidence="4" key="1">
    <citation type="submission" date="2023-10" db="EMBL/GenBank/DDBJ databases">
        <authorList>
            <person name="Hackl T."/>
        </authorList>
    </citation>
    <scope>NUCLEOTIDE SEQUENCE</scope>
</reference>
<dbReference type="Proteomes" id="UP001295740">
    <property type="component" value="Unassembled WGS sequence"/>
</dbReference>
<dbReference type="PROSITE" id="PS50297">
    <property type="entry name" value="ANK_REP_REGION"/>
    <property type="match status" value="1"/>
</dbReference>
<comment type="caution">
    <text evidence="4">The sequence shown here is derived from an EMBL/GenBank/DDBJ whole genome shotgun (WGS) entry which is preliminary data.</text>
</comment>
<evidence type="ECO:0000313" key="5">
    <source>
        <dbReference type="Proteomes" id="UP001295740"/>
    </source>
</evidence>
<dbReference type="Gene3D" id="1.25.40.20">
    <property type="entry name" value="Ankyrin repeat-containing domain"/>
    <property type="match status" value="2"/>
</dbReference>
<proteinExistence type="predicted"/>
<dbReference type="EMBL" id="CAUWAG010000008">
    <property type="protein sequence ID" value="CAJ2506114.1"/>
    <property type="molecule type" value="Genomic_DNA"/>
</dbReference>
<dbReference type="Pfam" id="PF00023">
    <property type="entry name" value="Ank"/>
    <property type="match status" value="1"/>
</dbReference>
<dbReference type="PANTHER" id="PTHR24189">
    <property type="entry name" value="MYOTROPHIN"/>
    <property type="match status" value="1"/>
</dbReference>
<keyword evidence="2 3" id="KW-0040">ANK repeat</keyword>
<dbReference type="InterPro" id="IPR002110">
    <property type="entry name" value="Ankyrin_rpt"/>
</dbReference>
<evidence type="ECO:0000256" key="2">
    <source>
        <dbReference type="ARBA" id="ARBA00023043"/>
    </source>
</evidence>
<keyword evidence="1" id="KW-0677">Repeat</keyword>
<protein>
    <submittedName>
        <fullName evidence="4">Uu.00g002440.m01.CDS01</fullName>
    </submittedName>
</protein>
<dbReference type="PANTHER" id="PTHR24189:SF50">
    <property type="entry name" value="ANKYRIN REPEAT AND SOCS BOX PROTEIN 2"/>
    <property type="match status" value="1"/>
</dbReference>
<gene>
    <name evidence="4" type="ORF">KHLLAP_LOCUS6582</name>
</gene>
<dbReference type="Pfam" id="PF13606">
    <property type="entry name" value="Ank_3"/>
    <property type="match status" value="1"/>
</dbReference>
<dbReference type="Pfam" id="PF12796">
    <property type="entry name" value="Ank_2"/>
    <property type="match status" value="1"/>
</dbReference>
<dbReference type="InterPro" id="IPR050745">
    <property type="entry name" value="Multifunctional_regulatory"/>
</dbReference>
<evidence type="ECO:0000256" key="3">
    <source>
        <dbReference type="PROSITE-ProRule" id="PRU00023"/>
    </source>
</evidence>
<feature type="repeat" description="ANK" evidence="3">
    <location>
        <begin position="230"/>
        <end position="262"/>
    </location>
</feature>
<keyword evidence="5" id="KW-1185">Reference proteome</keyword>
<dbReference type="InterPro" id="IPR036770">
    <property type="entry name" value="Ankyrin_rpt-contain_sf"/>
</dbReference>
<evidence type="ECO:0000313" key="4">
    <source>
        <dbReference type="EMBL" id="CAJ2506114.1"/>
    </source>
</evidence>
<feature type="repeat" description="ANK" evidence="3">
    <location>
        <begin position="85"/>
        <end position="121"/>
    </location>
</feature>
<accession>A0AAI8VJH2</accession>
<dbReference type="SUPFAM" id="SSF48403">
    <property type="entry name" value="Ankyrin repeat"/>
    <property type="match status" value="1"/>
</dbReference>
<dbReference type="AlphaFoldDB" id="A0AAI8VJH2"/>